<organism evidence="2 3">
    <name type="scientific">Virgisporangium aurantiacum</name>
    <dbReference type="NCBI Taxonomy" id="175570"/>
    <lineage>
        <taxon>Bacteria</taxon>
        <taxon>Bacillati</taxon>
        <taxon>Actinomycetota</taxon>
        <taxon>Actinomycetes</taxon>
        <taxon>Micromonosporales</taxon>
        <taxon>Micromonosporaceae</taxon>
        <taxon>Virgisporangium</taxon>
    </lineage>
</organism>
<keyword evidence="1" id="KW-0812">Transmembrane</keyword>
<evidence type="ECO:0008006" key="4">
    <source>
        <dbReference type="Google" id="ProtNLM"/>
    </source>
</evidence>
<accession>A0A8J4DZG7</accession>
<evidence type="ECO:0000313" key="2">
    <source>
        <dbReference type="EMBL" id="GIJ55706.1"/>
    </source>
</evidence>
<gene>
    <name evidence="2" type="ORF">Vau01_032220</name>
</gene>
<dbReference type="Proteomes" id="UP000612585">
    <property type="component" value="Unassembled WGS sequence"/>
</dbReference>
<proteinExistence type="predicted"/>
<dbReference type="EMBL" id="BOPG01000021">
    <property type="protein sequence ID" value="GIJ55706.1"/>
    <property type="molecule type" value="Genomic_DNA"/>
</dbReference>
<dbReference type="AlphaFoldDB" id="A0A8J4DZG7"/>
<protein>
    <recommendedName>
        <fullName evidence="4">Membrane protein YqaA, SNARE-associated domain</fullName>
    </recommendedName>
</protein>
<keyword evidence="1" id="KW-0472">Membrane</keyword>
<reference evidence="2" key="1">
    <citation type="submission" date="2021-01" db="EMBL/GenBank/DDBJ databases">
        <title>Whole genome shotgun sequence of Virgisporangium aurantiacum NBRC 16421.</title>
        <authorList>
            <person name="Komaki H."/>
            <person name="Tamura T."/>
        </authorList>
    </citation>
    <scope>NUCLEOTIDE SEQUENCE</scope>
    <source>
        <strain evidence="2">NBRC 16421</strain>
    </source>
</reference>
<keyword evidence="3" id="KW-1185">Reference proteome</keyword>
<keyword evidence="1" id="KW-1133">Transmembrane helix</keyword>
<evidence type="ECO:0000256" key="1">
    <source>
        <dbReference type="SAM" id="Phobius"/>
    </source>
</evidence>
<feature type="transmembrane region" description="Helical" evidence="1">
    <location>
        <begin position="107"/>
        <end position="131"/>
    </location>
</feature>
<comment type="caution">
    <text evidence="2">The sequence shown here is derived from an EMBL/GenBank/DDBJ whole genome shotgun (WGS) entry which is preliminary data.</text>
</comment>
<dbReference type="RefSeq" id="WP_203992908.1">
    <property type="nucleotide sequence ID" value="NZ_BOPG01000021.1"/>
</dbReference>
<feature type="transmembrane region" description="Helical" evidence="1">
    <location>
        <begin position="137"/>
        <end position="158"/>
    </location>
</feature>
<evidence type="ECO:0000313" key="3">
    <source>
        <dbReference type="Proteomes" id="UP000612585"/>
    </source>
</evidence>
<name>A0A8J4DZG7_9ACTN</name>
<sequence length="162" mass="16655">MTPEAVLSAFAVAALSAFVPVTPVEPYLVALAAGGQPMVAVGIAAAAGQTTGKLVIFLATRATLRSGTVRGWASRLAARYSRRSPAGPGRLRARLRRLTALLDRPTLVVPTVLLSAVTGVPPLLAVSVHAARTRVPALVFALCCLAGRAIRFLAVASIPGLL</sequence>